<organism evidence="7 8">
    <name type="scientific">Phialophora macrospora</name>
    <dbReference type="NCBI Taxonomy" id="1851006"/>
    <lineage>
        <taxon>Eukaryota</taxon>
        <taxon>Fungi</taxon>
        <taxon>Dikarya</taxon>
        <taxon>Ascomycota</taxon>
        <taxon>Pezizomycotina</taxon>
        <taxon>Eurotiomycetes</taxon>
        <taxon>Chaetothyriomycetidae</taxon>
        <taxon>Chaetothyriales</taxon>
        <taxon>Herpotrichiellaceae</taxon>
        <taxon>Phialophora</taxon>
    </lineage>
</organism>
<dbReference type="PROSITE" id="PS00624">
    <property type="entry name" value="GMC_OXRED_2"/>
    <property type="match status" value="1"/>
</dbReference>
<evidence type="ECO:0000256" key="4">
    <source>
        <dbReference type="RuleBase" id="RU003968"/>
    </source>
</evidence>
<dbReference type="GO" id="GO:0050660">
    <property type="term" value="F:flavin adenine dinucleotide binding"/>
    <property type="evidence" value="ECO:0007669"/>
    <property type="project" value="InterPro"/>
</dbReference>
<name>A0A0D2CLU5_9EURO</name>
<reference evidence="7 8" key="1">
    <citation type="submission" date="2015-01" db="EMBL/GenBank/DDBJ databases">
        <title>The Genome Sequence of Capronia semiimmersa CBS27337.</title>
        <authorList>
            <consortium name="The Broad Institute Genomics Platform"/>
            <person name="Cuomo C."/>
            <person name="de Hoog S."/>
            <person name="Gorbushina A."/>
            <person name="Stielow B."/>
            <person name="Teixiera M."/>
            <person name="Abouelleil A."/>
            <person name="Chapman S.B."/>
            <person name="Priest M."/>
            <person name="Young S.K."/>
            <person name="Wortman J."/>
            <person name="Nusbaum C."/>
            <person name="Birren B."/>
        </authorList>
    </citation>
    <scope>NUCLEOTIDE SEQUENCE [LARGE SCALE GENOMIC DNA]</scope>
    <source>
        <strain evidence="7 8">CBS 27337</strain>
    </source>
</reference>
<comment type="similarity">
    <text evidence="1 4">Belongs to the GMC oxidoreductase family.</text>
</comment>
<sequence>MGSPSTSNAYDYIIVGGGIAGLVLASRLSRLLPPSDTKQVLVLEAGVDPATVGSERIHSAHDVLVARESQHSYQLTVAPNQNLGGRSAIVPVGKGLGGSGIINSGVWTRGPKSDFDLWARIVGDEAWSYNALLPFMKRVESMAVSDENGVVRDESQHGYDGPVKIVPVRTFWPGRKYPLRESVQKMWEEVNVKYLIDGNGGDQNGLTELAEVWVDGRRQLPGTILDLTKVEVRTKSVVQRVTFKGGDEQPVANGVDLAGGEHFVARKEVIVSAGAYLTPQLLKLSGIGDRTELEQHGIKTILENPEVGKNLRDHLATDIVWKLKHPEKGLAIGSPQFTDPTYFSGSPLDFIVFGKLDNLEKLGSLAESQEDRDLLLRPGASHTETADVYAASGSQHTDWDAASQGSYITTVVVALTTTSRGTITLQSARVQDPPVIDANFFDTEVDRHIMREGLRKAASVHLETQAGKSFVSREVPPEGRSPVIDATDEELDQRVADSGYSLFHPMGSCSMGKVVDSHCRVLGVKGLRVVDASVFPVPMACHTQSAVYATAERVAGWVARGE</sequence>
<dbReference type="InterPro" id="IPR000172">
    <property type="entry name" value="GMC_OxRdtase_N"/>
</dbReference>
<dbReference type="InterPro" id="IPR007867">
    <property type="entry name" value="GMC_OxRtase_C"/>
</dbReference>
<dbReference type="HOGENOM" id="CLU_002865_6_3_1"/>
<evidence type="ECO:0000256" key="3">
    <source>
        <dbReference type="PIRSR" id="PIRSR000137-2"/>
    </source>
</evidence>
<accession>A0A0D2CLU5</accession>
<dbReference type="InterPro" id="IPR012132">
    <property type="entry name" value="GMC_OxRdtase"/>
</dbReference>
<dbReference type="EMBL" id="KN846960">
    <property type="protein sequence ID" value="KIW66216.1"/>
    <property type="molecule type" value="Genomic_DNA"/>
</dbReference>
<dbReference type="PROSITE" id="PS00623">
    <property type="entry name" value="GMC_OXRED_1"/>
    <property type="match status" value="1"/>
</dbReference>
<dbReference type="PANTHER" id="PTHR11552">
    <property type="entry name" value="GLUCOSE-METHANOL-CHOLINE GMC OXIDOREDUCTASE"/>
    <property type="match status" value="1"/>
</dbReference>
<evidence type="ECO:0000313" key="7">
    <source>
        <dbReference type="EMBL" id="KIW66216.1"/>
    </source>
</evidence>
<feature type="active site" description="Proton donor" evidence="2">
    <location>
        <position position="504"/>
    </location>
</feature>
<dbReference type="STRING" id="5601.A0A0D2CLU5"/>
<dbReference type="InterPro" id="IPR036188">
    <property type="entry name" value="FAD/NAD-bd_sf"/>
</dbReference>
<dbReference type="Pfam" id="PF00732">
    <property type="entry name" value="GMC_oxred_N"/>
    <property type="match status" value="1"/>
</dbReference>
<proteinExistence type="inferred from homology"/>
<dbReference type="Pfam" id="PF05199">
    <property type="entry name" value="GMC_oxred_C"/>
    <property type="match status" value="1"/>
</dbReference>
<keyword evidence="4" id="KW-0285">Flavoprotein</keyword>
<dbReference type="PIRSF" id="PIRSF000137">
    <property type="entry name" value="Alcohol_oxidase"/>
    <property type="match status" value="1"/>
</dbReference>
<keyword evidence="8" id="KW-1185">Reference proteome</keyword>
<evidence type="ECO:0000256" key="2">
    <source>
        <dbReference type="PIRSR" id="PIRSR000137-1"/>
    </source>
</evidence>
<feature type="domain" description="Glucose-methanol-choline oxidoreductase N-terminal" evidence="5">
    <location>
        <begin position="93"/>
        <end position="116"/>
    </location>
</feature>
<dbReference type="Gene3D" id="3.50.50.60">
    <property type="entry name" value="FAD/NAD(P)-binding domain"/>
    <property type="match status" value="1"/>
</dbReference>
<dbReference type="SUPFAM" id="SSF51905">
    <property type="entry name" value="FAD/NAD(P)-binding domain"/>
    <property type="match status" value="1"/>
</dbReference>
<feature type="binding site" evidence="3">
    <location>
        <position position="238"/>
    </location>
    <ligand>
        <name>FAD</name>
        <dbReference type="ChEBI" id="CHEBI:57692"/>
    </ligand>
</feature>
<evidence type="ECO:0000259" key="5">
    <source>
        <dbReference type="PROSITE" id="PS00623"/>
    </source>
</evidence>
<dbReference type="GO" id="GO:0016614">
    <property type="term" value="F:oxidoreductase activity, acting on CH-OH group of donors"/>
    <property type="evidence" value="ECO:0007669"/>
    <property type="project" value="InterPro"/>
</dbReference>
<feature type="domain" description="Glucose-methanol-choline oxidoreductase N-terminal" evidence="6">
    <location>
        <begin position="274"/>
        <end position="288"/>
    </location>
</feature>
<dbReference type="AlphaFoldDB" id="A0A0D2CLU5"/>
<feature type="active site" description="Proton acceptor" evidence="2">
    <location>
        <position position="542"/>
    </location>
</feature>
<gene>
    <name evidence="7" type="ORF">PV04_08416</name>
</gene>
<evidence type="ECO:0000313" key="8">
    <source>
        <dbReference type="Proteomes" id="UP000054266"/>
    </source>
</evidence>
<evidence type="ECO:0000256" key="1">
    <source>
        <dbReference type="ARBA" id="ARBA00010790"/>
    </source>
</evidence>
<keyword evidence="3 4" id="KW-0274">FAD</keyword>
<dbReference type="SUPFAM" id="SSF54373">
    <property type="entry name" value="FAD-linked reductases, C-terminal domain"/>
    <property type="match status" value="1"/>
</dbReference>
<dbReference type="Proteomes" id="UP000054266">
    <property type="component" value="Unassembled WGS sequence"/>
</dbReference>
<comment type="cofactor">
    <cofactor evidence="3">
        <name>FAD</name>
        <dbReference type="ChEBI" id="CHEBI:57692"/>
    </cofactor>
</comment>
<feature type="binding site" evidence="3">
    <location>
        <begin position="103"/>
        <end position="106"/>
    </location>
    <ligand>
        <name>FAD</name>
        <dbReference type="ChEBI" id="CHEBI:57692"/>
    </ligand>
</feature>
<protein>
    <recommendedName>
        <fullName evidence="5 6">Glucose-methanol-choline oxidoreductase N-terminal domain-containing protein</fullName>
    </recommendedName>
</protein>
<evidence type="ECO:0000259" key="6">
    <source>
        <dbReference type="PROSITE" id="PS00624"/>
    </source>
</evidence>
<dbReference type="Gene3D" id="3.30.560.10">
    <property type="entry name" value="Glucose Oxidase, domain 3"/>
    <property type="match status" value="1"/>
</dbReference>
<dbReference type="PANTHER" id="PTHR11552:SF123">
    <property type="entry name" value="GMC OXIDOREDUCTASE (AFU_ORTHOLOGUE AFUA_2G01770)-RELATED"/>
    <property type="match status" value="1"/>
</dbReference>